<protein>
    <submittedName>
        <fullName evidence="1">Uncharacterized protein</fullName>
    </submittedName>
</protein>
<proteinExistence type="predicted"/>
<dbReference type="AlphaFoldDB" id="A0A2H5Y3T2"/>
<sequence>MTGTEPTPHRRVMRIYVVQLFQEPDGALHGRVTDPATMRQWVFRDLGDLPRILRLWMEGPPAASSEG</sequence>
<dbReference type="EMBL" id="BEHY01000004">
    <property type="protein sequence ID" value="GBD08105.1"/>
    <property type="molecule type" value="Genomic_DNA"/>
</dbReference>
<comment type="caution">
    <text evidence="1">The sequence shown here is derived from an EMBL/GenBank/DDBJ whole genome shotgun (WGS) entry which is preliminary data.</text>
</comment>
<name>A0A2H5Y3T2_9CHLR</name>
<accession>A0A2H5Y3T2</accession>
<organism evidence="1 2">
    <name type="scientific">Candidatus Thermoflexus japonica</name>
    <dbReference type="NCBI Taxonomy" id="2035417"/>
    <lineage>
        <taxon>Bacteria</taxon>
        <taxon>Bacillati</taxon>
        <taxon>Chloroflexota</taxon>
        <taxon>Thermoflexia</taxon>
        <taxon>Thermoflexales</taxon>
        <taxon>Thermoflexaceae</taxon>
        <taxon>Thermoflexus</taxon>
    </lineage>
</organism>
<evidence type="ECO:0000313" key="1">
    <source>
        <dbReference type="EMBL" id="GBD08105.1"/>
    </source>
</evidence>
<reference evidence="2" key="1">
    <citation type="submission" date="2017-09" db="EMBL/GenBank/DDBJ databases">
        <title>Metaegenomics of thermophilic ammonia-oxidizing enrichment culture.</title>
        <authorList>
            <person name="Kato S."/>
            <person name="Suzuki K."/>
        </authorList>
    </citation>
    <scope>NUCLEOTIDE SEQUENCE [LARGE SCALE GENOMIC DNA]</scope>
</reference>
<gene>
    <name evidence="1" type="ORF">HRbin22_00337</name>
</gene>
<evidence type="ECO:0000313" key="2">
    <source>
        <dbReference type="Proteomes" id="UP000236642"/>
    </source>
</evidence>
<dbReference type="Proteomes" id="UP000236642">
    <property type="component" value="Unassembled WGS sequence"/>
</dbReference>